<evidence type="ECO:0000313" key="2">
    <source>
        <dbReference type="EMBL" id="NJC27590.1"/>
    </source>
</evidence>
<proteinExistence type="predicted"/>
<organism evidence="2 3">
    <name type="scientific">Neolewinella antarctica</name>
    <dbReference type="NCBI Taxonomy" id="442734"/>
    <lineage>
        <taxon>Bacteria</taxon>
        <taxon>Pseudomonadati</taxon>
        <taxon>Bacteroidota</taxon>
        <taxon>Saprospiria</taxon>
        <taxon>Saprospirales</taxon>
        <taxon>Lewinellaceae</taxon>
        <taxon>Neolewinella</taxon>
    </lineage>
</organism>
<keyword evidence="3" id="KW-1185">Reference proteome</keyword>
<dbReference type="Pfam" id="PF18962">
    <property type="entry name" value="Por_Secre_tail"/>
    <property type="match status" value="1"/>
</dbReference>
<protein>
    <recommendedName>
        <fullName evidence="1">Secretion system C-terminal sorting domain-containing protein</fullName>
    </recommendedName>
</protein>
<name>A0ABX0XEQ4_9BACT</name>
<sequence length="531" mass="59594">MSNCTLDDGVVTLPPSNIPIKADSVGPSLFTPGNQWNLFSMSGGVNSPAFGYTTRYRLEQLTQPDSIAFYRIVTSRDSVGEDNFLDSGDRLEDRTGKVYFQPAGSTQDYLLYDFTAMVGDTLEFIPVRSDFSDGLPYKLLLTDTDTIELANGERRKRWEVSCLGEDLAVDDNFGPWYYIEGIGYQSGLFNRINAPCEIIIEGWGELLNCFSANGETLYRGSSLRNECFFNIEEPDEQPSSFSPYSVWNQFVPTGEVNEGYPGYTLRYLMSPENTSGFGNYTYELETTEEEGADISSFTKNEIRINDYKGVTFYQPFKDGPEYLLYDFTAEVGDTLNYRAVRYDNGQDKFASYQLIVTATDSVTLTDGTRRRRWFTACLNSTDDAGQPAPFMTYVEQMGSTKGLLYPLEVPGCPTEIETERLLCYYYNQVPQYENLSDLLPSCFVKRTVATGGDQLARPRQMTVYPNPTNGNVTVTGVELASARLFDAAGELVHSYGRGNEINTGDVPPGLYFLRGLDERGNTFMMRLVVSR</sequence>
<evidence type="ECO:0000313" key="3">
    <source>
        <dbReference type="Proteomes" id="UP000770785"/>
    </source>
</evidence>
<evidence type="ECO:0000259" key="1">
    <source>
        <dbReference type="Pfam" id="PF18962"/>
    </source>
</evidence>
<gene>
    <name evidence="2" type="ORF">GGR27_003107</name>
</gene>
<feature type="domain" description="Secretion system C-terminal sorting" evidence="1">
    <location>
        <begin position="463"/>
        <end position="528"/>
    </location>
</feature>
<dbReference type="EMBL" id="JAATJH010000005">
    <property type="protein sequence ID" value="NJC27590.1"/>
    <property type="molecule type" value="Genomic_DNA"/>
</dbReference>
<accession>A0ABX0XEQ4</accession>
<dbReference type="NCBIfam" id="TIGR04183">
    <property type="entry name" value="Por_Secre_tail"/>
    <property type="match status" value="1"/>
</dbReference>
<dbReference type="Proteomes" id="UP000770785">
    <property type="component" value="Unassembled WGS sequence"/>
</dbReference>
<dbReference type="InterPro" id="IPR026444">
    <property type="entry name" value="Secre_tail"/>
</dbReference>
<comment type="caution">
    <text evidence="2">The sequence shown here is derived from an EMBL/GenBank/DDBJ whole genome shotgun (WGS) entry which is preliminary data.</text>
</comment>
<reference evidence="2 3" key="1">
    <citation type="submission" date="2020-03" db="EMBL/GenBank/DDBJ databases">
        <title>Genomic Encyclopedia of Type Strains, Phase IV (KMG-IV): sequencing the most valuable type-strain genomes for metagenomic binning, comparative biology and taxonomic classification.</title>
        <authorList>
            <person name="Goeker M."/>
        </authorList>
    </citation>
    <scope>NUCLEOTIDE SEQUENCE [LARGE SCALE GENOMIC DNA]</scope>
    <source>
        <strain evidence="2 3">DSM 105096</strain>
    </source>
</reference>
<dbReference type="RefSeq" id="WP_168038824.1">
    <property type="nucleotide sequence ID" value="NZ_JAATJH010000005.1"/>
</dbReference>